<evidence type="ECO:0000313" key="8">
    <source>
        <dbReference type="RefSeq" id="XP_055890846.1"/>
    </source>
</evidence>
<evidence type="ECO:0000313" key="12">
    <source>
        <dbReference type="RefSeq" id="XP_055890851.1"/>
    </source>
</evidence>
<evidence type="ECO:0000256" key="1">
    <source>
        <dbReference type="ARBA" id="ARBA00022801"/>
    </source>
</evidence>
<keyword evidence="3" id="KW-0472">Membrane</keyword>
<accession>A0A9W3AUM6</accession>
<dbReference type="RefSeq" id="XP_055890845.1">
    <property type="nucleotide sequence ID" value="XM_056034870.1"/>
</dbReference>
<keyword evidence="1" id="KW-0378">Hydrolase</keyword>
<evidence type="ECO:0000313" key="6">
    <source>
        <dbReference type="RefSeq" id="XP_055890844.1"/>
    </source>
</evidence>
<keyword evidence="3" id="KW-0812">Transmembrane</keyword>
<evidence type="ECO:0000256" key="3">
    <source>
        <dbReference type="SAM" id="Phobius"/>
    </source>
</evidence>
<dbReference type="InterPro" id="IPR029058">
    <property type="entry name" value="AB_hydrolase_fold"/>
</dbReference>
<evidence type="ECO:0000313" key="7">
    <source>
        <dbReference type="RefSeq" id="XP_055890845.1"/>
    </source>
</evidence>
<keyword evidence="5" id="KW-1185">Reference proteome</keyword>
<dbReference type="GeneID" id="106057388"/>
<evidence type="ECO:0000313" key="10">
    <source>
        <dbReference type="RefSeq" id="XP_055890848.1"/>
    </source>
</evidence>
<evidence type="ECO:0000259" key="4">
    <source>
        <dbReference type="Pfam" id="PF00561"/>
    </source>
</evidence>
<dbReference type="PRINTS" id="PR00111">
    <property type="entry name" value="ABHYDROLASE"/>
</dbReference>
<dbReference type="RefSeq" id="XP_055890848.1">
    <property type="nucleotide sequence ID" value="XM_056034873.1"/>
</dbReference>
<dbReference type="OrthoDB" id="408373at2759"/>
<dbReference type="PRINTS" id="PR00412">
    <property type="entry name" value="EPOXHYDRLASE"/>
</dbReference>
<dbReference type="Pfam" id="PF00561">
    <property type="entry name" value="Abhydrolase_1"/>
    <property type="match status" value="1"/>
</dbReference>
<protein>
    <submittedName>
        <fullName evidence="6 7">Epoxide hydrolase 4-like</fullName>
    </submittedName>
</protein>
<dbReference type="SUPFAM" id="SSF53474">
    <property type="entry name" value="alpha/beta-Hydrolases"/>
    <property type="match status" value="1"/>
</dbReference>
<sequence length="348" mass="40164">MLNFVYRLLYLITGICWLNIWLIQALVALVLVGPKKLFDKSKENEPPAALHDPVYGEHKSVTVNKVKLHYVVSGPTQAPLMLMLHGFPEIWYSWRYQIKEFQKDFRVVAVDMRGYGDSDKPKGLENYKMDVLVQDVQELIEALGYRSCVLVSHDWGGAVAWAFASIYPEMVDRLVVMNMAPAMIWKQGFTSIWNLWQFLSSGYIYLFHLPYLPEILAGLQDIKMLEDTFLQKPFGVHSGLMTKDDVECYKYYYRKPGTFTSGMNYYRANLHIDSTSHGLNYPMPVQIIWGCQDQALTMKLLEQTAKAVPHARVAKIKESSHWVQMDQPDKVCIIMRDFLLDTGYHATQ</sequence>
<feature type="transmembrane region" description="Helical" evidence="3">
    <location>
        <begin position="6"/>
        <end position="32"/>
    </location>
</feature>
<dbReference type="GO" id="GO:0004301">
    <property type="term" value="F:epoxide hydrolase activity"/>
    <property type="evidence" value="ECO:0007669"/>
    <property type="project" value="UniProtKB-ARBA"/>
</dbReference>
<dbReference type="OMA" id="QNWFSWR"/>
<keyword evidence="3" id="KW-1133">Transmembrane helix</keyword>
<dbReference type="RefSeq" id="XP_055890844.1">
    <property type="nucleotide sequence ID" value="XM_056034869.1"/>
</dbReference>
<dbReference type="Proteomes" id="UP001165740">
    <property type="component" value="Chromosome 7"/>
</dbReference>
<comment type="similarity">
    <text evidence="2">Belongs to the AB hydrolase superfamily. Epoxide hydrolase family.</text>
</comment>
<evidence type="ECO:0000256" key="2">
    <source>
        <dbReference type="ARBA" id="ARBA00038334"/>
    </source>
</evidence>
<dbReference type="AlphaFoldDB" id="A0A9W3AUM6"/>
<name>A0A9W3AUM6_BIOGL</name>
<evidence type="ECO:0000313" key="5">
    <source>
        <dbReference type="Proteomes" id="UP001165740"/>
    </source>
</evidence>
<gene>
    <name evidence="6 7 8 9 10 11 12" type="primary">LOC106057388</name>
</gene>
<dbReference type="Gene3D" id="3.40.50.1820">
    <property type="entry name" value="alpha/beta hydrolase"/>
    <property type="match status" value="1"/>
</dbReference>
<reference evidence="6 7" key="1">
    <citation type="submission" date="2025-04" db="UniProtKB">
        <authorList>
            <consortium name="RefSeq"/>
        </authorList>
    </citation>
    <scope>IDENTIFICATION</scope>
</reference>
<dbReference type="RefSeq" id="XP_055890846.1">
    <property type="nucleotide sequence ID" value="XM_056034871.1"/>
</dbReference>
<dbReference type="InterPro" id="IPR000073">
    <property type="entry name" value="AB_hydrolase_1"/>
</dbReference>
<feature type="domain" description="AB hydrolase-1" evidence="4">
    <location>
        <begin position="79"/>
        <end position="328"/>
    </location>
</feature>
<dbReference type="InterPro" id="IPR000639">
    <property type="entry name" value="Epox_hydrolase-like"/>
</dbReference>
<dbReference type="PANTHER" id="PTHR43329">
    <property type="entry name" value="EPOXIDE HYDROLASE"/>
    <property type="match status" value="1"/>
</dbReference>
<proteinExistence type="inferred from homology"/>
<organism evidence="5 10">
    <name type="scientific">Biomphalaria glabrata</name>
    <name type="common">Bloodfluke planorb</name>
    <name type="synonym">Freshwater snail</name>
    <dbReference type="NCBI Taxonomy" id="6526"/>
    <lineage>
        <taxon>Eukaryota</taxon>
        <taxon>Metazoa</taxon>
        <taxon>Spiralia</taxon>
        <taxon>Lophotrochozoa</taxon>
        <taxon>Mollusca</taxon>
        <taxon>Gastropoda</taxon>
        <taxon>Heterobranchia</taxon>
        <taxon>Euthyneura</taxon>
        <taxon>Panpulmonata</taxon>
        <taxon>Hygrophila</taxon>
        <taxon>Lymnaeoidea</taxon>
        <taxon>Planorbidae</taxon>
        <taxon>Biomphalaria</taxon>
    </lineage>
</organism>
<evidence type="ECO:0000313" key="11">
    <source>
        <dbReference type="RefSeq" id="XP_055890849.1"/>
    </source>
</evidence>
<evidence type="ECO:0000313" key="9">
    <source>
        <dbReference type="RefSeq" id="XP_055890847.1"/>
    </source>
</evidence>
<dbReference type="RefSeq" id="XP_055890849.1">
    <property type="nucleotide sequence ID" value="XM_056034874.1"/>
</dbReference>
<dbReference type="RefSeq" id="XP_055890851.1">
    <property type="nucleotide sequence ID" value="XM_056034876.1"/>
</dbReference>
<dbReference type="RefSeq" id="XP_055890847.1">
    <property type="nucleotide sequence ID" value="XM_056034872.1"/>
</dbReference>